<evidence type="ECO:0000313" key="1">
    <source>
        <dbReference type="EMBL" id="SNZ16032.1"/>
    </source>
</evidence>
<proteinExistence type="predicted"/>
<name>A0A285P2S5_9BACI</name>
<evidence type="ECO:0000313" key="2">
    <source>
        <dbReference type="Proteomes" id="UP000219356"/>
    </source>
</evidence>
<accession>A0A285P2S5</accession>
<dbReference type="OrthoDB" id="1725673at2"/>
<dbReference type="RefSeq" id="WP_097043063.1">
    <property type="nucleotide sequence ID" value="NZ_OBEK01000004.1"/>
</dbReference>
<dbReference type="Proteomes" id="UP000219356">
    <property type="component" value="Unassembled WGS sequence"/>
</dbReference>
<dbReference type="AlphaFoldDB" id="A0A285P2S5"/>
<keyword evidence="2" id="KW-1185">Reference proteome</keyword>
<organism evidence="1 2">
    <name type="scientific">Terribacillus aidingensis</name>
    <dbReference type="NCBI Taxonomy" id="586416"/>
    <lineage>
        <taxon>Bacteria</taxon>
        <taxon>Bacillati</taxon>
        <taxon>Bacillota</taxon>
        <taxon>Bacilli</taxon>
        <taxon>Bacillales</taxon>
        <taxon>Bacillaceae</taxon>
        <taxon>Terribacillus</taxon>
    </lineage>
</organism>
<reference evidence="2" key="1">
    <citation type="submission" date="2017-09" db="EMBL/GenBank/DDBJ databases">
        <authorList>
            <person name="Varghese N."/>
            <person name="Submissions S."/>
        </authorList>
    </citation>
    <scope>NUCLEOTIDE SEQUENCE [LARGE SCALE GENOMIC DNA]</scope>
    <source>
        <strain evidence="2">CGMCC 1.8913</strain>
    </source>
</reference>
<dbReference type="EMBL" id="OBEK01000004">
    <property type="protein sequence ID" value="SNZ16032.1"/>
    <property type="molecule type" value="Genomic_DNA"/>
</dbReference>
<protein>
    <submittedName>
        <fullName evidence="1">Uncharacterized protein</fullName>
    </submittedName>
</protein>
<gene>
    <name evidence="1" type="ORF">SAMN05421503_2838</name>
</gene>
<sequence>MSSDLLHLHVYAQHSNHQESFIVGNKEALLELRNLIDKALMQGTAASGKFFSSDDEGYEVYVGMVNDQDVFNSLEMPYTEQFGDKNDHSMFLNLKNDPNAPYDVVTIFENTKREEE</sequence>